<feature type="domain" description="D-isomer specific 2-hydroxyacid dehydrogenase catalytic" evidence="5">
    <location>
        <begin position="30"/>
        <end position="314"/>
    </location>
</feature>
<dbReference type="PANTHER" id="PTHR10996">
    <property type="entry name" value="2-HYDROXYACID DEHYDROGENASE-RELATED"/>
    <property type="match status" value="1"/>
</dbReference>
<dbReference type="GO" id="GO:0051287">
    <property type="term" value="F:NAD binding"/>
    <property type="evidence" value="ECO:0007669"/>
    <property type="project" value="InterPro"/>
</dbReference>
<keyword evidence="3" id="KW-0520">NAD</keyword>
<organism evidence="7 8">
    <name type="scientific">Bdellovibrio bacteriovorus str. Tiberius</name>
    <dbReference type="NCBI Taxonomy" id="1069642"/>
    <lineage>
        <taxon>Bacteria</taxon>
        <taxon>Pseudomonadati</taxon>
        <taxon>Bdellovibrionota</taxon>
        <taxon>Bdellovibrionia</taxon>
        <taxon>Bdellovibrionales</taxon>
        <taxon>Pseudobdellovibrionaceae</taxon>
        <taxon>Bdellovibrio</taxon>
    </lineage>
</organism>
<name>K7Z183_BDEBC</name>
<dbReference type="InterPro" id="IPR036291">
    <property type="entry name" value="NAD(P)-bd_dom_sf"/>
</dbReference>
<dbReference type="InterPro" id="IPR029752">
    <property type="entry name" value="D-isomer_DH_CS1"/>
</dbReference>
<evidence type="ECO:0000256" key="3">
    <source>
        <dbReference type="ARBA" id="ARBA00023027"/>
    </source>
</evidence>
<dbReference type="RefSeq" id="WP_015092217.1">
    <property type="nucleotide sequence ID" value="NC_019567.1"/>
</dbReference>
<keyword evidence="2 4" id="KW-0560">Oxidoreductase</keyword>
<dbReference type="InterPro" id="IPR029753">
    <property type="entry name" value="D-isomer_DH_CS"/>
</dbReference>
<dbReference type="OrthoDB" id="117809at2"/>
<dbReference type="Pfam" id="PF02826">
    <property type="entry name" value="2-Hacid_dh_C"/>
    <property type="match status" value="1"/>
</dbReference>
<dbReference type="GO" id="GO:0005829">
    <property type="term" value="C:cytosol"/>
    <property type="evidence" value="ECO:0007669"/>
    <property type="project" value="TreeGrafter"/>
</dbReference>
<dbReference type="HOGENOM" id="CLU_019796_1_2_7"/>
<keyword evidence="7" id="KW-0670">Pyruvate</keyword>
<evidence type="ECO:0000313" key="8">
    <source>
        <dbReference type="Proteomes" id="UP000010074"/>
    </source>
</evidence>
<dbReference type="AlphaFoldDB" id="K7Z183"/>
<dbReference type="SUPFAM" id="SSF52283">
    <property type="entry name" value="Formate/glycerate dehydrogenase catalytic domain-like"/>
    <property type="match status" value="1"/>
</dbReference>
<evidence type="ECO:0000256" key="1">
    <source>
        <dbReference type="ARBA" id="ARBA00005854"/>
    </source>
</evidence>
<feature type="domain" description="D-isomer specific 2-hydroxyacid dehydrogenase NAD-binding" evidence="6">
    <location>
        <begin position="110"/>
        <end position="287"/>
    </location>
</feature>
<dbReference type="Pfam" id="PF00389">
    <property type="entry name" value="2-Hacid_dh"/>
    <property type="match status" value="1"/>
</dbReference>
<dbReference type="STRING" id="1069642.Bdt_3125"/>
<dbReference type="Proteomes" id="UP000010074">
    <property type="component" value="Chromosome"/>
</dbReference>
<evidence type="ECO:0000256" key="4">
    <source>
        <dbReference type="RuleBase" id="RU003719"/>
    </source>
</evidence>
<dbReference type="KEGG" id="bbat:Bdt_3125"/>
<gene>
    <name evidence="7" type="ORF">Bdt_3125</name>
</gene>
<evidence type="ECO:0000259" key="6">
    <source>
        <dbReference type="Pfam" id="PF02826"/>
    </source>
</evidence>
<dbReference type="Gene3D" id="3.40.50.720">
    <property type="entry name" value="NAD(P)-binding Rossmann-like Domain"/>
    <property type="match status" value="2"/>
</dbReference>
<dbReference type="PATRIC" id="fig|1069642.3.peg.3090"/>
<dbReference type="PANTHER" id="PTHR10996:SF283">
    <property type="entry name" value="GLYOXYLATE_HYDROXYPYRUVATE REDUCTASE B"/>
    <property type="match status" value="1"/>
</dbReference>
<dbReference type="PROSITE" id="PS00065">
    <property type="entry name" value="D_2_HYDROXYACID_DH_1"/>
    <property type="match status" value="1"/>
</dbReference>
<dbReference type="FunFam" id="3.40.50.720:FF:000203">
    <property type="entry name" value="D-3-phosphoglycerate dehydrogenase (SerA)"/>
    <property type="match status" value="1"/>
</dbReference>
<dbReference type="InterPro" id="IPR006139">
    <property type="entry name" value="D-isomer_2_OHA_DH_cat_dom"/>
</dbReference>
<dbReference type="EMBL" id="CP002930">
    <property type="protein sequence ID" value="AFY02800.1"/>
    <property type="molecule type" value="Genomic_DNA"/>
</dbReference>
<accession>K7Z183</accession>
<dbReference type="SUPFAM" id="SSF51735">
    <property type="entry name" value="NAD(P)-binding Rossmann-fold domains"/>
    <property type="match status" value="1"/>
</dbReference>
<dbReference type="InterPro" id="IPR006140">
    <property type="entry name" value="D-isomer_DH_NAD-bd"/>
</dbReference>
<protein>
    <submittedName>
        <fullName evidence="7">Hxdroxypyruvate reductase</fullName>
    </submittedName>
</protein>
<evidence type="ECO:0000259" key="5">
    <source>
        <dbReference type="Pfam" id="PF00389"/>
    </source>
</evidence>
<evidence type="ECO:0000256" key="2">
    <source>
        <dbReference type="ARBA" id="ARBA00023002"/>
    </source>
</evidence>
<proteinExistence type="inferred from homology"/>
<dbReference type="GO" id="GO:0016618">
    <property type="term" value="F:hydroxypyruvate reductase [NAD(P)H] activity"/>
    <property type="evidence" value="ECO:0007669"/>
    <property type="project" value="TreeGrafter"/>
</dbReference>
<reference evidence="7 8" key="1">
    <citation type="journal article" date="2012" name="BMC Genomics">
        <title>Genome analysis of a simultaneously predatory and prey-independent, novel Bdellovibrio bacteriovorus from the River Tiber, supports in silico predictions of both ancient and recent lateral gene transfer from diverse bacteria.</title>
        <authorList>
            <person name="Hobley L."/>
            <person name="Lerner T.R."/>
            <person name="Williams L.E."/>
            <person name="Lambert C."/>
            <person name="Till R."/>
            <person name="Milner D.S."/>
            <person name="Basford S.M."/>
            <person name="Capeness M.J."/>
            <person name="Fenton A.K."/>
            <person name="Atterbury R.J."/>
            <person name="Harris M.A."/>
            <person name="Sockett R.E."/>
        </authorList>
    </citation>
    <scope>NUCLEOTIDE SEQUENCE [LARGE SCALE GENOMIC DNA]</scope>
    <source>
        <strain evidence="7 8">Tiberius</strain>
    </source>
</reference>
<dbReference type="GO" id="GO:0030267">
    <property type="term" value="F:glyoxylate reductase (NADPH) activity"/>
    <property type="evidence" value="ECO:0007669"/>
    <property type="project" value="TreeGrafter"/>
</dbReference>
<sequence>MKHTLLFSFLPPASVLERALSQFKATISAKELSVEEMLDQVHKIQPAAIVVVPRQKISAEVIKALPDSVKIIATSSVGFDHLDINAAKERGILLSNTPDVLTECTADLGMMLLLNACRRGREYMTIMQEGWRKTYSQTDMLGLQVSGKTLGILGMGRIGRALADRARGFGMKVLYCNNKRLPPELEKDAVYFKNFHDMLPHCQILSLNSPSTPQTKGIMDSKSFSLLPKHAVLVNVGRGNLVDEDALIKALESGHLFAAGLDVFCHEPDYNLKLRDFPNVFLTPHMGSATVETRSAMGHRALDNVTAALEGQRPGDSLY</sequence>
<evidence type="ECO:0000313" key="7">
    <source>
        <dbReference type="EMBL" id="AFY02800.1"/>
    </source>
</evidence>
<dbReference type="CDD" id="cd05301">
    <property type="entry name" value="GDH"/>
    <property type="match status" value="1"/>
</dbReference>
<comment type="similarity">
    <text evidence="1 4">Belongs to the D-isomer specific 2-hydroxyacid dehydrogenase family.</text>
</comment>
<dbReference type="InterPro" id="IPR050223">
    <property type="entry name" value="D-isomer_2-hydroxyacid_DH"/>
</dbReference>
<dbReference type="PROSITE" id="PS00670">
    <property type="entry name" value="D_2_HYDROXYACID_DH_2"/>
    <property type="match status" value="1"/>
</dbReference>